<feature type="chain" id="PRO_5010290313" description="DUF11 domain-containing protein" evidence="1">
    <location>
        <begin position="31"/>
        <end position="302"/>
    </location>
</feature>
<dbReference type="STRING" id="1048205.AB852_13495"/>
<dbReference type="AlphaFoldDB" id="A0A1Q4VBJ8"/>
<keyword evidence="1" id="KW-0732">Signal</keyword>
<organism evidence="2 3">
    <name type="scientific">Streptomyces uncialis</name>
    <dbReference type="NCBI Taxonomy" id="1048205"/>
    <lineage>
        <taxon>Bacteria</taxon>
        <taxon>Bacillati</taxon>
        <taxon>Actinomycetota</taxon>
        <taxon>Actinomycetes</taxon>
        <taxon>Kitasatosporales</taxon>
        <taxon>Streptomycetaceae</taxon>
        <taxon>Streptomyces</taxon>
    </lineage>
</organism>
<evidence type="ECO:0000313" key="2">
    <source>
        <dbReference type="EMBL" id="OKH95109.1"/>
    </source>
</evidence>
<keyword evidence="3" id="KW-1185">Reference proteome</keyword>
<accession>A0A1Q4VBJ8</accession>
<name>A0A1Q4VBJ8_9ACTN</name>
<dbReference type="EMBL" id="LFBV01000002">
    <property type="protein sequence ID" value="OKH95109.1"/>
    <property type="molecule type" value="Genomic_DNA"/>
</dbReference>
<proteinExistence type="predicted"/>
<reference evidence="2 3" key="1">
    <citation type="submission" date="2015-06" db="EMBL/GenBank/DDBJ databases">
        <title>Cloning and characterization of the uncialamcin biosynthetic gene cluster.</title>
        <authorList>
            <person name="Yan X."/>
            <person name="Huang T."/>
            <person name="Ge H."/>
            <person name="Shen B."/>
        </authorList>
    </citation>
    <scope>NUCLEOTIDE SEQUENCE [LARGE SCALE GENOMIC DNA]</scope>
    <source>
        <strain evidence="2 3">DCA2648</strain>
    </source>
</reference>
<evidence type="ECO:0000256" key="1">
    <source>
        <dbReference type="SAM" id="SignalP"/>
    </source>
</evidence>
<evidence type="ECO:0000313" key="3">
    <source>
        <dbReference type="Proteomes" id="UP000186455"/>
    </source>
</evidence>
<evidence type="ECO:0008006" key="4">
    <source>
        <dbReference type="Google" id="ProtNLM"/>
    </source>
</evidence>
<dbReference type="Proteomes" id="UP000186455">
    <property type="component" value="Unassembled WGS sequence"/>
</dbReference>
<comment type="caution">
    <text evidence="2">The sequence shown here is derived from an EMBL/GenBank/DDBJ whole genome shotgun (WGS) entry which is preliminary data.</text>
</comment>
<feature type="signal peptide" evidence="1">
    <location>
        <begin position="1"/>
        <end position="30"/>
    </location>
</feature>
<dbReference type="RefSeq" id="WP_073787461.1">
    <property type="nucleotide sequence ID" value="NZ_LFBV01000002.1"/>
</dbReference>
<protein>
    <recommendedName>
        <fullName evidence="4">DUF11 domain-containing protein</fullName>
    </recommendedName>
</protein>
<sequence>MQRPRRTAAVVTTVLTTVLTGALVAGPAVAGPALATGGTGKAAGGGKAAEVDIPFADLKVEATGPAKVVAGDLVEYVVRVTNLEGEEVSTELEFELPKGSTGITVGSRPVTEHLIPVESFLPGSTRVLRIGARIGAGDGGIKLPASFRIPDQPLLNTYKDTDWRNNHAYVDTVNEKGDPFIGPNAVLGVKGQILATSPQSKVLKQVITIKNTGEHRATEIELEGRVHRLSGKILKIDGVDPARGHHTDIGFRYRLSPLNPGRSRTVIVKTRLTSETGPGPAYGGFYVLGSANGGEHTLDLRK</sequence>
<gene>
    <name evidence="2" type="ORF">AB852_13495</name>
</gene>